<dbReference type="PANTHER" id="PTHR36435:SF1">
    <property type="entry name" value="CAAX AMINO TERMINAL PROTEASE FAMILY PROTEIN"/>
    <property type="match status" value="1"/>
</dbReference>
<feature type="region of interest" description="Disordered" evidence="1">
    <location>
        <begin position="1"/>
        <end position="49"/>
    </location>
</feature>
<feature type="transmembrane region" description="Helical" evidence="2">
    <location>
        <begin position="206"/>
        <end position="226"/>
    </location>
</feature>
<feature type="transmembrane region" description="Helical" evidence="2">
    <location>
        <begin position="170"/>
        <end position="194"/>
    </location>
</feature>
<gene>
    <name evidence="4" type="ORF">J2S63_001064</name>
</gene>
<organism evidence="4 5">
    <name type="scientific">Nocardioides marmoribigeumensis</name>
    <dbReference type="NCBI Taxonomy" id="433649"/>
    <lineage>
        <taxon>Bacteria</taxon>
        <taxon>Bacillati</taxon>
        <taxon>Actinomycetota</taxon>
        <taxon>Actinomycetes</taxon>
        <taxon>Propionibacteriales</taxon>
        <taxon>Nocardioidaceae</taxon>
        <taxon>Nocardioides</taxon>
    </lineage>
</organism>
<dbReference type="Proteomes" id="UP001183648">
    <property type="component" value="Unassembled WGS sequence"/>
</dbReference>
<evidence type="ECO:0000256" key="2">
    <source>
        <dbReference type="SAM" id="Phobius"/>
    </source>
</evidence>
<feature type="transmembrane region" description="Helical" evidence="2">
    <location>
        <begin position="247"/>
        <end position="264"/>
    </location>
</feature>
<name>A0ABU2BTB2_9ACTN</name>
<dbReference type="RefSeq" id="WP_310299544.1">
    <property type="nucleotide sequence ID" value="NZ_BAAAPS010000007.1"/>
</dbReference>
<dbReference type="InterPro" id="IPR052710">
    <property type="entry name" value="CAAX_protease"/>
</dbReference>
<evidence type="ECO:0000313" key="5">
    <source>
        <dbReference type="Proteomes" id="UP001183648"/>
    </source>
</evidence>
<feature type="compositionally biased region" description="Basic and acidic residues" evidence="1">
    <location>
        <begin position="37"/>
        <end position="46"/>
    </location>
</feature>
<accession>A0ABU2BTB2</accession>
<proteinExistence type="predicted"/>
<feature type="transmembrane region" description="Helical" evidence="2">
    <location>
        <begin position="270"/>
        <end position="285"/>
    </location>
</feature>
<feature type="transmembrane region" description="Helical" evidence="2">
    <location>
        <begin position="292"/>
        <end position="311"/>
    </location>
</feature>
<evidence type="ECO:0000313" key="4">
    <source>
        <dbReference type="EMBL" id="MDR7361511.1"/>
    </source>
</evidence>
<keyword evidence="4" id="KW-0645">Protease</keyword>
<feature type="domain" description="CAAX prenyl protease 2/Lysostaphin resistance protein A-like" evidence="3">
    <location>
        <begin position="213"/>
        <end position="303"/>
    </location>
</feature>
<keyword evidence="2" id="KW-1133">Transmembrane helix</keyword>
<dbReference type="PANTHER" id="PTHR36435">
    <property type="entry name" value="SLR1288 PROTEIN"/>
    <property type="match status" value="1"/>
</dbReference>
<dbReference type="EMBL" id="JAVDYG010000001">
    <property type="protein sequence ID" value="MDR7361511.1"/>
    <property type="molecule type" value="Genomic_DNA"/>
</dbReference>
<feature type="transmembrane region" description="Helical" evidence="2">
    <location>
        <begin position="130"/>
        <end position="150"/>
    </location>
</feature>
<feature type="transmembrane region" description="Helical" evidence="2">
    <location>
        <begin position="74"/>
        <end position="97"/>
    </location>
</feature>
<dbReference type="InterPro" id="IPR003675">
    <property type="entry name" value="Rce1/LyrA-like_dom"/>
</dbReference>
<keyword evidence="2" id="KW-0812">Transmembrane</keyword>
<dbReference type="GO" id="GO:0006508">
    <property type="term" value="P:proteolysis"/>
    <property type="evidence" value="ECO:0007669"/>
    <property type="project" value="UniProtKB-KW"/>
</dbReference>
<keyword evidence="2" id="KW-0472">Membrane</keyword>
<reference evidence="4 5" key="1">
    <citation type="submission" date="2023-07" db="EMBL/GenBank/DDBJ databases">
        <title>Sequencing the genomes of 1000 actinobacteria strains.</title>
        <authorList>
            <person name="Klenk H.-P."/>
        </authorList>
    </citation>
    <scope>NUCLEOTIDE SEQUENCE [LARGE SCALE GENOMIC DNA]</scope>
    <source>
        <strain evidence="4 5">DSM 19426</strain>
    </source>
</reference>
<evidence type="ECO:0000256" key="1">
    <source>
        <dbReference type="SAM" id="MobiDB-lite"/>
    </source>
</evidence>
<keyword evidence="5" id="KW-1185">Reference proteome</keyword>
<sequence>MTQPPGPDARPPYSQDPYATPPGALGPVPPYAGPPGDWHRYTRPPEQRPTFQHAEPMPYHLMLRTWTYAWWRPVVGLLLLLAGMLVVVPVVMIPVLLVGTAIESGATDAQQYGDAVTAALGLKEVTVSGLLWLNLVLGAMVLWTWMLIRVLHQLRPRWLASVRPRIRWKFFFACLGLSVLALVAQVVVGAVVPAGDTGMGGDLNPITGKTIALIVVVLLTTPLQAAGEEYVFRGYLLQAVGALSKRAWVAVLGSAVLFAMAHGLQNPPLFFDRFMFGLIAAWLVIRTGGLEAGIALHVLNNLLAFGGAILLGDVSDMLNVSEISWWNIPVTLTQSAVYVVLVLLVARRMGLDDRTRPPAPQVAQATVGA</sequence>
<feature type="transmembrane region" description="Helical" evidence="2">
    <location>
        <begin position="323"/>
        <end position="346"/>
    </location>
</feature>
<dbReference type="GO" id="GO:0008233">
    <property type="term" value="F:peptidase activity"/>
    <property type="evidence" value="ECO:0007669"/>
    <property type="project" value="UniProtKB-KW"/>
</dbReference>
<feature type="compositionally biased region" description="Pro residues" evidence="1">
    <location>
        <begin position="1"/>
        <end position="10"/>
    </location>
</feature>
<protein>
    <submittedName>
        <fullName evidence="4">Membrane protease YdiL (CAAX protease family)</fullName>
    </submittedName>
</protein>
<keyword evidence="4" id="KW-0378">Hydrolase</keyword>
<dbReference type="Pfam" id="PF02517">
    <property type="entry name" value="Rce1-like"/>
    <property type="match status" value="1"/>
</dbReference>
<evidence type="ECO:0000259" key="3">
    <source>
        <dbReference type="Pfam" id="PF02517"/>
    </source>
</evidence>
<comment type="caution">
    <text evidence="4">The sequence shown here is derived from an EMBL/GenBank/DDBJ whole genome shotgun (WGS) entry which is preliminary data.</text>
</comment>